<feature type="chain" id="PRO_5021886664" description="3-keto-alpha-glucoside-1,2-lyase/3-keto-2-hydroxy-glucal hydratase domain-containing protein" evidence="1">
    <location>
        <begin position="24"/>
        <end position="230"/>
    </location>
</feature>
<feature type="domain" description="3-keto-alpha-glucoside-1,2-lyase/3-keto-2-hydroxy-glucal hydratase" evidence="2">
    <location>
        <begin position="32"/>
        <end position="225"/>
    </location>
</feature>
<organism evidence="3 4">
    <name type="scientific">Symmachiella dynata</name>
    <dbReference type="NCBI Taxonomy" id="2527995"/>
    <lineage>
        <taxon>Bacteria</taxon>
        <taxon>Pseudomonadati</taxon>
        <taxon>Planctomycetota</taxon>
        <taxon>Planctomycetia</taxon>
        <taxon>Planctomycetales</taxon>
        <taxon>Planctomycetaceae</taxon>
        <taxon>Symmachiella</taxon>
    </lineage>
</organism>
<dbReference type="KEGG" id="sdyn:Mal52_54550"/>
<accession>A0A517ZWQ7</accession>
<keyword evidence="1" id="KW-0732">Signal</keyword>
<dbReference type="EMBL" id="CP036276">
    <property type="protein sequence ID" value="QDU46927.1"/>
    <property type="molecule type" value="Genomic_DNA"/>
</dbReference>
<reference evidence="3 4" key="1">
    <citation type="submission" date="2019-02" db="EMBL/GenBank/DDBJ databases">
        <title>Deep-cultivation of Planctomycetes and their phenomic and genomic characterization uncovers novel biology.</title>
        <authorList>
            <person name="Wiegand S."/>
            <person name="Jogler M."/>
            <person name="Boedeker C."/>
            <person name="Pinto D."/>
            <person name="Vollmers J."/>
            <person name="Rivas-Marin E."/>
            <person name="Kohn T."/>
            <person name="Peeters S.H."/>
            <person name="Heuer A."/>
            <person name="Rast P."/>
            <person name="Oberbeckmann S."/>
            <person name="Bunk B."/>
            <person name="Jeske O."/>
            <person name="Meyerdierks A."/>
            <person name="Storesund J.E."/>
            <person name="Kallscheuer N."/>
            <person name="Luecker S."/>
            <person name="Lage O.M."/>
            <person name="Pohl T."/>
            <person name="Merkel B.J."/>
            <person name="Hornburger P."/>
            <person name="Mueller R.-W."/>
            <person name="Bruemmer F."/>
            <person name="Labrenz M."/>
            <person name="Spormann A.M."/>
            <person name="Op den Camp H."/>
            <person name="Overmann J."/>
            <person name="Amann R."/>
            <person name="Jetten M.S.M."/>
            <person name="Mascher T."/>
            <person name="Medema M.H."/>
            <person name="Devos D.P."/>
            <person name="Kaster A.-K."/>
            <person name="Ovreas L."/>
            <person name="Rohde M."/>
            <person name="Galperin M.Y."/>
            <person name="Jogler C."/>
        </authorList>
    </citation>
    <scope>NUCLEOTIDE SEQUENCE [LARGE SCALE GENOMIC DNA]</scope>
    <source>
        <strain evidence="3 4">Mal52</strain>
    </source>
</reference>
<dbReference type="GO" id="GO:0016787">
    <property type="term" value="F:hydrolase activity"/>
    <property type="evidence" value="ECO:0007669"/>
    <property type="project" value="InterPro"/>
</dbReference>
<dbReference type="Pfam" id="PF06439">
    <property type="entry name" value="3keto-disac_hyd"/>
    <property type="match status" value="1"/>
</dbReference>
<sequence length="230" mass="25723" precursor="true">MRLTAILCTLTLVAAVFSATAHAGEDNVPPKGFKALFNGKDLAGWKGLVGNPKVRAKMSPDELATAQKAADENMRQHWSVDNGVLIFDGNNKGGPLCTDKDYGDFEMLVDWKIKEKGDSGIYLRGSPQVQIWDIELFNTGSGGLYNNKKNPSKPLKTADKPIGEWNTFKIKMVGDKVTVHLNDELVVDNVTLENFWERDKPIYPTGQIELQNHGNTLYFKNIYIREIPRK</sequence>
<evidence type="ECO:0000256" key="1">
    <source>
        <dbReference type="SAM" id="SignalP"/>
    </source>
</evidence>
<proteinExistence type="predicted"/>
<protein>
    <recommendedName>
        <fullName evidence="2">3-keto-alpha-glucoside-1,2-lyase/3-keto-2-hydroxy-glucal hydratase domain-containing protein</fullName>
    </recommendedName>
</protein>
<keyword evidence="4" id="KW-1185">Reference proteome</keyword>
<evidence type="ECO:0000313" key="4">
    <source>
        <dbReference type="Proteomes" id="UP000319383"/>
    </source>
</evidence>
<evidence type="ECO:0000259" key="2">
    <source>
        <dbReference type="Pfam" id="PF06439"/>
    </source>
</evidence>
<evidence type="ECO:0000313" key="3">
    <source>
        <dbReference type="EMBL" id="QDU46927.1"/>
    </source>
</evidence>
<gene>
    <name evidence="3" type="ORF">Mal52_54550</name>
</gene>
<dbReference type="InterPro" id="IPR010496">
    <property type="entry name" value="AL/BT2_dom"/>
</dbReference>
<dbReference type="Proteomes" id="UP000319383">
    <property type="component" value="Chromosome"/>
</dbReference>
<dbReference type="AlphaFoldDB" id="A0A517ZWQ7"/>
<name>A0A517ZWQ7_9PLAN</name>
<dbReference type="Gene3D" id="2.60.120.560">
    <property type="entry name" value="Exo-inulinase, domain 1"/>
    <property type="match status" value="1"/>
</dbReference>
<feature type="signal peptide" evidence="1">
    <location>
        <begin position="1"/>
        <end position="23"/>
    </location>
</feature>